<sequence>MTATAHAPHKPSWDCLACGRPWPCDPAREALAADMDFVRLACFMWDALEEAVRDLPPTPATELFQRFLTWIL</sequence>
<evidence type="ECO:0008006" key="3">
    <source>
        <dbReference type="Google" id="ProtNLM"/>
    </source>
</evidence>
<dbReference type="AlphaFoldDB" id="A0A1K0FBQ0"/>
<comment type="caution">
    <text evidence="1">The sequence shown here is derived from an EMBL/GenBank/DDBJ whole genome shotgun (WGS) entry which is preliminary data.</text>
</comment>
<proteinExistence type="predicted"/>
<organism evidence="1 2">
    <name type="scientific">Couchioplanes caeruleus subsp. caeruleus</name>
    <dbReference type="NCBI Taxonomy" id="56427"/>
    <lineage>
        <taxon>Bacteria</taxon>
        <taxon>Bacillati</taxon>
        <taxon>Actinomycetota</taxon>
        <taxon>Actinomycetes</taxon>
        <taxon>Micromonosporales</taxon>
        <taxon>Micromonosporaceae</taxon>
        <taxon>Couchioplanes</taxon>
    </lineage>
</organism>
<accession>A0A1K0FBQ0</accession>
<evidence type="ECO:0000313" key="1">
    <source>
        <dbReference type="EMBL" id="OJF10271.1"/>
    </source>
</evidence>
<dbReference type="EMBL" id="MEIA01000483">
    <property type="protein sequence ID" value="OJF10271.1"/>
    <property type="molecule type" value="Genomic_DNA"/>
</dbReference>
<reference evidence="1 2" key="1">
    <citation type="submission" date="2016-09" db="EMBL/GenBank/DDBJ databases">
        <title>Couchioplanes caeruleus draft genome sequence.</title>
        <authorList>
            <person name="Sheehan J."/>
            <person name="Caffrey P."/>
        </authorList>
    </citation>
    <scope>NUCLEOTIDE SEQUENCE [LARGE SCALE GENOMIC DNA]</scope>
    <source>
        <strain evidence="1 2">DSM 43634</strain>
    </source>
</reference>
<gene>
    <name evidence="1" type="ORF">BG844_32970</name>
</gene>
<keyword evidence="2" id="KW-1185">Reference proteome</keyword>
<protein>
    <recommendedName>
        <fullName evidence="3">Flavin reductase</fullName>
    </recommendedName>
</protein>
<name>A0A1K0FBQ0_9ACTN</name>
<dbReference type="Proteomes" id="UP000182486">
    <property type="component" value="Unassembled WGS sequence"/>
</dbReference>
<evidence type="ECO:0000313" key="2">
    <source>
        <dbReference type="Proteomes" id="UP000182486"/>
    </source>
</evidence>